<dbReference type="PANTHER" id="PTHR30185:SF18">
    <property type="entry name" value="TRANSCRIPTIONAL REGULATOR MTLR"/>
    <property type="match status" value="1"/>
</dbReference>
<organism evidence="5 6">
    <name type="scientific">Brochothrix thermosphacta</name>
    <name type="common">Microbacterium thermosphactum</name>
    <dbReference type="NCBI Taxonomy" id="2756"/>
    <lineage>
        <taxon>Bacteria</taxon>
        <taxon>Bacillati</taxon>
        <taxon>Bacillota</taxon>
        <taxon>Bacilli</taxon>
        <taxon>Bacillales</taxon>
        <taxon>Listeriaceae</taxon>
        <taxon>Brochothrix</taxon>
    </lineage>
</organism>
<keyword evidence="6" id="KW-1185">Reference proteome</keyword>
<proteinExistence type="predicted"/>
<evidence type="ECO:0000256" key="1">
    <source>
        <dbReference type="ARBA" id="ARBA00023015"/>
    </source>
</evidence>
<protein>
    <recommendedName>
        <fullName evidence="4">Mga helix-turn-helix domain-containing protein</fullName>
    </recommendedName>
</protein>
<keyword evidence="3" id="KW-1133">Transmembrane helix</keyword>
<evidence type="ECO:0000256" key="3">
    <source>
        <dbReference type="SAM" id="Phobius"/>
    </source>
</evidence>
<feature type="domain" description="Mga helix-turn-helix" evidence="4">
    <location>
        <begin position="115"/>
        <end position="196"/>
    </location>
</feature>
<sequence>MHFCFFFFETIINSIKCYNSSKIHKNVSYFVLILIIGGRILFLLTNKSYKRQLQLIQSCFNASRPLSQKYLITTLKCSISTLTNTINYINEEFESLQFEYRDGCYTLISKRGYRLNETYKHFLQTAEEYKLFEQLFFHEESIQYYVNTLFMSESNIRRMVKNLNKELRPKGLFITTNPMKLNGDEWTVRQAFTSFFYEKNRLDFQQTFGENVLFYDTLTEKTLFIMGAKVSMTNALLLKYWLYISVQRTKKKYHLNKHTSATNDDYFANTLYTSIKADNIFQLEFTKNTGLAVTLETIGDILPHIDRTFINNNQPLKETDYYFSTYTNISLQMISDLITQLERGLNSYASSTVKNESIHMLYNYCSTHYCVPSFAYDFNKAFIDLIREKNPLFEPLLKKTMTQLNYPPMLLEDLNQYHGFFEMITMLFPDFFITSSNYKPIRIFLITDFIPSYVSFLISRLYDEFGTEIIINTCENISRDTLLRSEDLSEKIILISNFYDLPVNAEEYDAFIFFNSLLSANDIANIRALIAVDKKNWTL</sequence>
<evidence type="ECO:0000313" key="5">
    <source>
        <dbReference type="EMBL" id="ATF25845.1"/>
    </source>
</evidence>
<keyword evidence="3" id="KW-0472">Membrane</keyword>
<dbReference type="EMBL" id="CP023483">
    <property type="protein sequence ID" value="ATF25845.1"/>
    <property type="molecule type" value="Genomic_DNA"/>
</dbReference>
<dbReference type="STRING" id="2756.BFR44_06630"/>
<accession>A0A291BX59</accession>
<dbReference type="PANTHER" id="PTHR30185">
    <property type="entry name" value="CRYPTIC BETA-GLUCOSIDE BGL OPERON ANTITERMINATOR"/>
    <property type="match status" value="1"/>
</dbReference>
<keyword evidence="2" id="KW-0804">Transcription</keyword>
<dbReference type="Proteomes" id="UP000243591">
    <property type="component" value="Chromosome"/>
</dbReference>
<keyword evidence="1" id="KW-0805">Transcription regulation</keyword>
<evidence type="ECO:0000256" key="2">
    <source>
        <dbReference type="ARBA" id="ARBA00023163"/>
    </source>
</evidence>
<feature type="transmembrane region" description="Helical" evidence="3">
    <location>
        <begin position="27"/>
        <end position="45"/>
    </location>
</feature>
<gene>
    <name evidence="5" type="ORF">CNY62_05230</name>
</gene>
<dbReference type="InterPro" id="IPR050661">
    <property type="entry name" value="BglG_antiterminators"/>
</dbReference>
<evidence type="ECO:0000313" key="6">
    <source>
        <dbReference type="Proteomes" id="UP000243591"/>
    </source>
</evidence>
<dbReference type="AlphaFoldDB" id="A0A291BX59"/>
<reference evidence="5 6" key="1">
    <citation type="submission" date="2017-09" db="EMBL/GenBank/DDBJ databases">
        <title>Complete Genome Sequences of Two Strains of the Meat Spoilage Bacterium Brochothrix thermosphacta Isolated from Ground Chicken.</title>
        <authorList>
            <person name="Paoli G.C."/>
            <person name="Wijey C."/>
            <person name="Chen C.-Y."/>
            <person name="Nguyen L."/>
            <person name="Yan X."/>
            <person name="Irwin P.L."/>
        </authorList>
    </citation>
    <scope>NUCLEOTIDE SEQUENCE [LARGE SCALE GENOMIC DNA]</scope>
    <source>
        <strain evidence="5 6">BI</strain>
    </source>
</reference>
<dbReference type="KEGG" id="bths:CNY62_05230"/>
<dbReference type="Pfam" id="PF05043">
    <property type="entry name" value="Mga"/>
    <property type="match status" value="1"/>
</dbReference>
<evidence type="ECO:0000259" key="4">
    <source>
        <dbReference type="Pfam" id="PF05043"/>
    </source>
</evidence>
<name>A0A291BX59_BROTH</name>
<keyword evidence="3" id="KW-0812">Transmembrane</keyword>
<dbReference type="InterPro" id="IPR007737">
    <property type="entry name" value="Mga_HTH"/>
</dbReference>